<dbReference type="Gene3D" id="3.40.50.620">
    <property type="entry name" value="HUPs"/>
    <property type="match status" value="1"/>
</dbReference>
<evidence type="ECO:0000259" key="2">
    <source>
        <dbReference type="Pfam" id="PF00582"/>
    </source>
</evidence>
<dbReference type="OrthoDB" id="3691559at2"/>
<feature type="domain" description="UspA" evidence="2">
    <location>
        <begin position="59"/>
        <end position="187"/>
    </location>
</feature>
<dbReference type="Pfam" id="PF00582">
    <property type="entry name" value="Usp"/>
    <property type="match status" value="1"/>
</dbReference>
<feature type="region of interest" description="Disordered" evidence="1">
    <location>
        <begin position="1"/>
        <end position="35"/>
    </location>
</feature>
<name>A0A5S4FSY8_9ACTN</name>
<keyword evidence="4" id="KW-1185">Reference proteome</keyword>
<dbReference type="AlphaFoldDB" id="A0A5S4FSY8"/>
<gene>
    <name evidence="3" type="ORF">ETD85_47405</name>
</gene>
<accession>A0A5S4FSY8</accession>
<dbReference type="CDD" id="cd00293">
    <property type="entry name" value="USP-like"/>
    <property type="match status" value="1"/>
</dbReference>
<reference evidence="3 4" key="1">
    <citation type="submission" date="2019-05" db="EMBL/GenBank/DDBJ databases">
        <title>Draft genome sequence of Nonomuraea zeae DSM 100528.</title>
        <authorList>
            <person name="Saricaoglu S."/>
            <person name="Isik K."/>
        </authorList>
    </citation>
    <scope>NUCLEOTIDE SEQUENCE [LARGE SCALE GENOMIC DNA]</scope>
    <source>
        <strain evidence="3 4">DSM 100528</strain>
    </source>
</reference>
<evidence type="ECO:0000256" key="1">
    <source>
        <dbReference type="SAM" id="MobiDB-lite"/>
    </source>
</evidence>
<feature type="compositionally biased region" description="Low complexity" evidence="1">
    <location>
        <begin position="9"/>
        <end position="21"/>
    </location>
</feature>
<dbReference type="Proteomes" id="UP000306628">
    <property type="component" value="Unassembled WGS sequence"/>
</dbReference>
<protein>
    <submittedName>
        <fullName evidence="3">Universal stress protein</fullName>
    </submittedName>
</protein>
<dbReference type="InterPro" id="IPR014729">
    <property type="entry name" value="Rossmann-like_a/b/a_fold"/>
</dbReference>
<dbReference type="InterPro" id="IPR006016">
    <property type="entry name" value="UspA"/>
</dbReference>
<proteinExistence type="predicted"/>
<evidence type="ECO:0000313" key="4">
    <source>
        <dbReference type="Proteomes" id="UP000306628"/>
    </source>
</evidence>
<evidence type="ECO:0000313" key="3">
    <source>
        <dbReference type="EMBL" id="TMR23789.1"/>
    </source>
</evidence>
<comment type="caution">
    <text evidence="3">The sequence shown here is derived from an EMBL/GenBank/DDBJ whole genome shotgun (WGS) entry which is preliminary data.</text>
</comment>
<dbReference type="SUPFAM" id="SSF52402">
    <property type="entry name" value="Adenine nucleotide alpha hydrolases-like"/>
    <property type="match status" value="1"/>
</dbReference>
<organism evidence="3 4">
    <name type="scientific">Nonomuraea zeae</name>
    <dbReference type="NCBI Taxonomy" id="1642303"/>
    <lineage>
        <taxon>Bacteria</taxon>
        <taxon>Bacillati</taxon>
        <taxon>Actinomycetota</taxon>
        <taxon>Actinomycetes</taxon>
        <taxon>Streptosporangiales</taxon>
        <taxon>Streptosporangiaceae</taxon>
        <taxon>Nonomuraea</taxon>
    </lineage>
</organism>
<dbReference type="EMBL" id="VCKX01000250">
    <property type="protein sequence ID" value="TMR23789.1"/>
    <property type="molecule type" value="Genomic_DNA"/>
</dbReference>
<sequence length="187" mass="19426">MPSTPPTPSASWPAAASTPTPDARHAVLGGGTDPQWEPLAGRLPAGQFEIGKDGAGLLVVGFDGSDPSRNALAYAAGLARRDNAALLVAFVEALNSASLWFFAGSPIIPDSGADLAEDLRDELRGAGVPWQFVSVRGDTARELETLANSYMADAIVVGRSRSSWCSWGGSVAVGLAKRARRTVLIVP</sequence>